<dbReference type="RefSeq" id="WP_139806727.1">
    <property type="nucleotide sequence ID" value="NZ_FWWU01000008.1"/>
</dbReference>
<evidence type="ECO:0000313" key="1">
    <source>
        <dbReference type="EMBL" id="SMB85899.1"/>
    </source>
</evidence>
<name>A0A1W1UXV8_9DEIO</name>
<protein>
    <submittedName>
        <fullName evidence="1">Uncharacterized protein</fullName>
    </submittedName>
</protein>
<gene>
    <name evidence="1" type="ORF">SAMN00790413_03592</name>
</gene>
<reference evidence="1 2" key="1">
    <citation type="submission" date="2017-04" db="EMBL/GenBank/DDBJ databases">
        <authorList>
            <person name="Afonso C.L."/>
            <person name="Miller P.J."/>
            <person name="Scott M.A."/>
            <person name="Spackman E."/>
            <person name="Goraichik I."/>
            <person name="Dimitrov K.M."/>
            <person name="Suarez D.L."/>
            <person name="Swayne D.E."/>
        </authorList>
    </citation>
    <scope>NUCLEOTIDE SEQUENCE [LARGE SCALE GENOMIC DNA]</scope>
    <source>
        <strain evidence="1 2">KR-140</strain>
    </source>
</reference>
<organism evidence="1 2">
    <name type="scientific">Deinococcus hopiensis KR-140</name>
    <dbReference type="NCBI Taxonomy" id="695939"/>
    <lineage>
        <taxon>Bacteria</taxon>
        <taxon>Thermotogati</taxon>
        <taxon>Deinococcota</taxon>
        <taxon>Deinococci</taxon>
        <taxon>Deinococcales</taxon>
        <taxon>Deinococcaceae</taxon>
        <taxon>Deinococcus</taxon>
    </lineage>
</organism>
<evidence type="ECO:0000313" key="2">
    <source>
        <dbReference type="Proteomes" id="UP000192582"/>
    </source>
</evidence>
<proteinExistence type="predicted"/>
<keyword evidence="2" id="KW-1185">Reference proteome</keyword>
<dbReference type="AlphaFoldDB" id="A0A1W1UXV8"/>
<dbReference type="EMBL" id="FWWU01000008">
    <property type="protein sequence ID" value="SMB85899.1"/>
    <property type="molecule type" value="Genomic_DNA"/>
</dbReference>
<sequence>MTAFSRTPNSPSPRLKLRRLERGAVAICLPSTSGIPQSSYAPVAQQTPARKRREHLLPLTPPEHNGALWTAVHAGTLFYRLDPRRSPTAEDADRWLALTGREPYWFFLRGEDKR</sequence>
<dbReference type="Proteomes" id="UP000192582">
    <property type="component" value="Unassembled WGS sequence"/>
</dbReference>
<accession>A0A1W1UXV8</accession>